<dbReference type="Proteomes" id="UP000644756">
    <property type="component" value="Unassembled WGS sequence"/>
</dbReference>
<proteinExistence type="predicted"/>
<sequence>MGKRGEIHALIIGSDKIASYKIGIEQPFRHLEKAGICSYDVKSEDDVSVSKVASADIVIFFRTVKKEAYKWLDIAHDMGKRTVYVIDDHFIAMSPGSDIGSYYHEASRKSTYVNFLKNAQMVKVASKFFGKHIEMHFKPRKVVYFPGSVDFSIIDRVEKRKRHHDKIVIGYEGGRKQLAFEPVVKALRKVLRVYGDKIRIEFFGYAPEELEGKQQVHVRHHDSDYKSFLKRLYRSKWDIGLAPLEQTLLHDCKTNNKFREYASCRIPGIYSASPAYTDWVKHKENGLLVSRTKDDWYESMAELIENPELREKIMDKAEREARENFSVAACADRWRTQILMPN</sequence>
<reference evidence="1" key="1">
    <citation type="journal article" date="2014" name="Int. J. Syst. Evol. Microbiol.">
        <title>Complete genome sequence of Corynebacterium casei LMG S-19264T (=DSM 44701T), isolated from a smear-ripened cheese.</title>
        <authorList>
            <consortium name="US DOE Joint Genome Institute (JGI-PGF)"/>
            <person name="Walter F."/>
            <person name="Albersmeier A."/>
            <person name="Kalinowski J."/>
            <person name="Ruckert C."/>
        </authorList>
    </citation>
    <scope>NUCLEOTIDE SEQUENCE</scope>
    <source>
        <strain evidence="1">CGMCC 1.12987</strain>
    </source>
</reference>
<dbReference type="Gene3D" id="3.40.50.2000">
    <property type="entry name" value="Glycogen Phosphorylase B"/>
    <property type="match status" value="1"/>
</dbReference>
<evidence type="ECO:0008006" key="3">
    <source>
        <dbReference type="Google" id="ProtNLM"/>
    </source>
</evidence>
<evidence type="ECO:0000313" key="1">
    <source>
        <dbReference type="EMBL" id="GGF98679.1"/>
    </source>
</evidence>
<dbReference type="SUPFAM" id="SSF53756">
    <property type="entry name" value="UDP-Glycosyltransferase/glycogen phosphorylase"/>
    <property type="match status" value="1"/>
</dbReference>
<comment type="caution">
    <text evidence="1">The sequence shown here is derived from an EMBL/GenBank/DDBJ whole genome shotgun (WGS) entry which is preliminary data.</text>
</comment>
<keyword evidence="2" id="KW-1185">Reference proteome</keyword>
<organism evidence="1 2">
    <name type="scientific">Paenibacillus abyssi</name>
    <dbReference type="NCBI Taxonomy" id="1340531"/>
    <lineage>
        <taxon>Bacteria</taxon>
        <taxon>Bacillati</taxon>
        <taxon>Bacillota</taxon>
        <taxon>Bacilli</taxon>
        <taxon>Bacillales</taxon>
        <taxon>Paenibacillaceae</taxon>
        <taxon>Paenibacillus</taxon>
    </lineage>
</organism>
<dbReference type="RefSeq" id="WP_188530430.1">
    <property type="nucleotide sequence ID" value="NZ_BMGR01000004.1"/>
</dbReference>
<gene>
    <name evidence="1" type="ORF">GCM10010916_14890</name>
</gene>
<reference evidence="1" key="2">
    <citation type="submission" date="2020-09" db="EMBL/GenBank/DDBJ databases">
        <authorList>
            <person name="Sun Q."/>
            <person name="Zhou Y."/>
        </authorList>
    </citation>
    <scope>NUCLEOTIDE SEQUENCE</scope>
    <source>
        <strain evidence="1">CGMCC 1.12987</strain>
    </source>
</reference>
<evidence type="ECO:0000313" key="2">
    <source>
        <dbReference type="Proteomes" id="UP000644756"/>
    </source>
</evidence>
<name>A0A917CUK2_9BACL</name>
<protein>
    <recommendedName>
        <fullName evidence="3">Glycosyl transferase</fullName>
    </recommendedName>
</protein>
<dbReference type="AlphaFoldDB" id="A0A917CUK2"/>
<dbReference type="EMBL" id="BMGR01000004">
    <property type="protein sequence ID" value="GGF98679.1"/>
    <property type="molecule type" value="Genomic_DNA"/>
</dbReference>
<accession>A0A917CUK2</accession>